<gene>
    <name evidence="1" type="ORF">BpHYR1_011731</name>
</gene>
<comment type="caution">
    <text evidence="1">The sequence shown here is derived from an EMBL/GenBank/DDBJ whole genome shotgun (WGS) entry which is preliminary data.</text>
</comment>
<organism evidence="1 2">
    <name type="scientific">Brachionus plicatilis</name>
    <name type="common">Marine rotifer</name>
    <name type="synonym">Brachionus muelleri</name>
    <dbReference type="NCBI Taxonomy" id="10195"/>
    <lineage>
        <taxon>Eukaryota</taxon>
        <taxon>Metazoa</taxon>
        <taxon>Spiralia</taxon>
        <taxon>Gnathifera</taxon>
        <taxon>Rotifera</taxon>
        <taxon>Eurotatoria</taxon>
        <taxon>Monogononta</taxon>
        <taxon>Pseudotrocha</taxon>
        <taxon>Ploima</taxon>
        <taxon>Brachionidae</taxon>
        <taxon>Brachionus</taxon>
    </lineage>
</organism>
<proteinExistence type="predicted"/>
<accession>A0A3M7Q7W0</accession>
<dbReference type="Proteomes" id="UP000276133">
    <property type="component" value="Unassembled WGS sequence"/>
</dbReference>
<dbReference type="EMBL" id="REGN01007080">
    <property type="protein sequence ID" value="RNA07339.1"/>
    <property type="molecule type" value="Genomic_DNA"/>
</dbReference>
<name>A0A3M7Q7W0_BRAPC</name>
<evidence type="ECO:0000313" key="2">
    <source>
        <dbReference type="Proteomes" id="UP000276133"/>
    </source>
</evidence>
<reference evidence="1 2" key="1">
    <citation type="journal article" date="2018" name="Sci. Rep.">
        <title>Genomic signatures of local adaptation to the degree of environmental predictability in rotifers.</title>
        <authorList>
            <person name="Franch-Gras L."/>
            <person name="Hahn C."/>
            <person name="Garcia-Roger E.M."/>
            <person name="Carmona M.J."/>
            <person name="Serra M."/>
            <person name="Gomez A."/>
        </authorList>
    </citation>
    <scope>NUCLEOTIDE SEQUENCE [LARGE SCALE GENOMIC DNA]</scope>
    <source>
        <strain evidence="1">HYR1</strain>
    </source>
</reference>
<keyword evidence="2" id="KW-1185">Reference proteome</keyword>
<dbReference type="AlphaFoldDB" id="A0A3M7Q7W0"/>
<protein>
    <submittedName>
        <fullName evidence="1">Uncharacterized protein</fullName>
    </submittedName>
</protein>
<sequence length="165" mass="19684">MNILACFKKDFINKSFVCMRNNYRLKLFFFFLLIVSSSIRLKIKKKSSNNLIIFLSRILIKQLKKNFYLTLKFIRSIITKANYLLKWTFVKDLFLSFIHLLKDLINWFLKINLKGTVKFSINFMKISHFFFVEKTVSLVNDLANAIKKLCAIIWQRFCRQTSAIS</sequence>
<evidence type="ECO:0000313" key="1">
    <source>
        <dbReference type="EMBL" id="RNA07339.1"/>
    </source>
</evidence>